<accession>A0A366HMR4</accession>
<evidence type="ECO:0000313" key="2">
    <source>
        <dbReference type="EMBL" id="RBP43867.1"/>
    </source>
</evidence>
<dbReference type="RefSeq" id="WP_113959329.1">
    <property type="nucleotide sequence ID" value="NZ_QNRR01000005.1"/>
</dbReference>
<protein>
    <recommendedName>
        <fullName evidence="4">Outer membrane beta-barrel porin/alpha-amylase</fullName>
    </recommendedName>
</protein>
<feature type="chain" id="PRO_5016835205" description="Outer membrane beta-barrel porin/alpha-amylase" evidence="1">
    <location>
        <begin position="25"/>
        <end position="301"/>
    </location>
</feature>
<comment type="caution">
    <text evidence="2">The sequence shown here is derived from an EMBL/GenBank/DDBJ whole genome shotgun (WGS) entry which is preliminary data.</text>
</comment>
<feature type="signal peptide" evidence="1">
    <location>
        <begin position="1"/>
        <end position="24"/>
    </location>
</feature>
<sequence length="301" mass="34116">MTNRLLTWLPAALLAASTLPTAFAENAEPAAKKDLPPIYVNANDSAVVSENDLVGPYKAPEWTTARRFPTTRVYIQRAPGEVAFEQWWRARTYDDGPSKHLFIEELEIGLPHRMQLDLYYEWVHEEGETDFKDFAVELRWALADWGVIPLNPTLYGEYKFVDPDHGDDVIELKLLLGTEITPRLHYGLNFVYEREIGGALTNEFVVAQGISYTIIDRILSAGLEMRYVYEDEASNRGSGENKFNIGPSVQWRLSNKAHLDLVCLFGCTDESPETESYVVFGWDFGGPSKESHYKPTSGTRL</sequence>
<evidence type="ECO:0000256" key="1">
    <source>
        <dbReference type="SAM" id="SignalP"/>
    </source>
</evidence>
<dbReference type="Proteomes" id="UP000253426">
    <property type="component" value="Unassembled WGS sequence"/>
</dbReference>
<organism evidence="2 3">
    <name type="scientific">Roseimicrobium gellanilyticum</name>
    <dbReference type="NCBI Taxonomy" id="748857"/>
    <lineage>
        <taxon>Bacteria</taxon>
        <taxon>Pseudomonadati</taxon>
        <taxon>Verrucomicrobiota</taxon>
        <taxon>Verrucomicrobiia</taxon>
        <taxon>Verrucomicrobiales</taxon>
        <taxon>Verrucomicrobiaceae</taxon>
        <taxon>Roseimicrobium</taxon>
    </lineage>
</organism>
<keyword evidence="1" id="KW-0732">Signal</keyword>
<name>A0A366HMR4_9BACT</name>
<gene>
    <name evidence="2" type="ORF">DES53_105266</name>
</gene>
<proteinExistence type="predicted"/>
<evidence type="ECO:0000313" key="3">
    <source>
        <dbReference type="Proteomes" id="UP000253426"/>
    </source>
</evidence>
<evidence type="ECO:0008006" key="4">
    <source>
        <dbReference type="Google" id="ProtNLM"/>
    </source>
</evidence>
<keyword evidence="3" id="KW-1185">Reference proteome</keyword>
<dbReference type="EMBL" id="QNRR01000005">
    <property type="protein sequence ID" value="RBP43867.1"/>
    <property type="molecule type" value="Genomic_DNA"/>
</dbReference>
<reference evidence="2 3" key="1">
    <citation type="submission" date="2018-06" db="EMBL/GenBank/DDBJ databases">
        <title>Genomic Encyclopedia of Type Strains, Phase IV (KMG-IV): sequencing the most valuable type-strain genomes for metagenomic binning, comparative biology and taxonomic classification.</title>
        <authorList>
            <person name="Goeker M."/>
        </authorList>
    </citation>
    <scope>NUCLEOTIDE SEQUENCE [LARGE SCALE GENOMIC DNA]</scope>
    <source>
        <strain evidence="2 3">DSM 25532</strain>
    </source>
</reference>
<dbReference type="OrthoDB" id="183269at2"/>
<dbReference type="AlphaFoldDB" id="A0A366HMR4"/>